<name>A0A537IKE8_9BACT</name>
<evidence type="ECO:0000259" key="4">
    <source>
        <dbReference type="PROSITE" id="PS50110"/>
    </source>
</evidence>
<evidence type="ECO:0000256" key="1">
    <source>
        <dbReference type="ARBA" id="ARBA00022553"/>
    </source>
</evidence>
<evidence type="ECO:0000256" key="3">
    <source>
        <dbReference type="SAM" id="MobiDB-lite"/>
    </source>
</evidence>
<dbReference type="InterPro" id="IPR011006">
    <property type="entry name" value="CheY-like_superfamily"/>
</dbReference>
<dbReference type="InterPro" id="IPR050595">
    <property type="entry name" value="Bact_response_regulator"/>
</dbReference>
<proteinExistence type="predicted"/>
<feature type="compositionally biased region" description="Basic and acidic residues" evidence="3">
    <location>
        <begin position="1"/>
        <end position="23"/>
    </location>
</feature>
<dbReference type="PANTHER" id="PTHR44591:SF23">
    <property type="entry name" value="CHEY SUBFAMILY"/>
    <property type="match status" value="1"/>
</dbReference>
<dbReference type="Proteomes" id="UP000318834">
    <property type="component" value="Unassembled WGS sequence"/>
</dbReference>
<dbReference type="PROSITE" id="PS50110">
    <property type="entry name" value="RESPONSE_REGULATORY"/>
    <property type="match status" value="1"/>
</dbReference>
<organism evidence="5 6">
    <name type="scientific">Candidatus Segetimicrobium genomatis</name>
    <dbReference type="NCBI Taxonomy" id="2569760"/>
    <lineage>
        <taxon>Bacteria</taxon>
        <taxon>Bacillati</taxon>
        <taxon>Candidatus Sysuimicrobiota</taxon>
        <taxon>Candidatus Sysuimicrobiia</taxon>
        <taxon>Candidatus Sysuimicrobiales</taxon>
        <taxon>Candidatus Segetimicrobiaceae</taxon>
        <taxon>Candidatus Segetimicrobium</taxon>
    </lineage>
</organism>
<comment type="caution">
    <text evidence="5">The sequence shown here is derived from an EMBL/GenBank/DDBJ whole genome shotgun (WGS) entry which is preliminary data.</text>
</comment>
<evidence type="ECO:0000313" key="6">
    <source>
        <dbReference type="Proteomes" id="UP000318834"/>
    </source>
</evidence>
<dbReference type="AlphaFoldDB" id="A0A537IKE8"/>
<evidence type="ECO:0000256" key="2">
    <source>
        <dbReference type="PROSITE-ProRule" id="PRU00169"/>
    </source>
</evidence>
<keyword evidence="1 2" id="KW-0597">Phosphoprotein</keyword>
<dbReference type="EMBL" id="VBAP01000101">
    <property type="protein sequence ID" value="TMI71781.1"/>
    <property type="molecule type" value="Genomic_DNA"/>
</dbReference>
<dbReference type="GO" id="GO:0000160">
    <property type="term" value="P:phosphorelay signal transduction system"/>
    <property type="evidence" value="ECO:0007669"/>
    <property type="project" value="InterPro"/>
</dbReference>
<feature type="region of interest" description="Disordered" evidence="3">
    <location>
        <begin position="1"/>
        <end position="44"/>
    </location>
</feature>
<dbReference type="CDD" id="cd00156">
    <property type="entry name" value="REC"/>
    <property type="match status" value="1"/>
</dbReference>
<sequence>MRASRGETADRKRGQERRAEPHRARCRAPHAGARRGAAQARRTRGAYGLRRAAVGKGTRRRALKPPARVTLGLMARVLIIDDDVTLRQALTKHLEHVGHEVRQAADGDAGIRAYERHAADVVIVDIFMPGQGGLQTIGRLRREWPAVKIVAMSGVKSAGAIDVGGHAVALGADRFVTKPFEAATLVALVATLLEEKEGRSP</sequence>
<dbReference type="InterPro" id="IPR001789">
    <property type="entry name" value="Sig_transdc_resp-reg_receiver"/>
</dbReference>
<dbReference type="SMART" id="SM00448">
    <property type="entry name" value="REC"/>
    <property type="match status" value="1"/>
</dbReference>
<protein>
    <submittedName>
        <fullName evidence="5">Response regulator</fullName>
    </submittedName>
</protein>
<reference evidence="5 6" key="1">
    <citation type="journal article" date="2019" name="Nat. Microbiol.">
        <title>Mediterranean grassland soil C-N compound turnover is dependent on rainfall and depth, and is mediated by genomically divergent microorganisms.</title>
        <authorList>
            <person name="Diamond S."/>
            <person name="Andeer P.F."/>
            <person name="Li Z."/>
            <person name="Crits-Christoph A."/>
            <person name="Burstein D."/>
            <person name="Anantharaman K."/>
            <person name="Lane K.R."/>
            <person name="Thomas B.C."/>
            <person name="Pan C."/>
            <person name="Northen T.R."/>
            <person name="Banfield J.F."/>
        </authorList>
    </citation>
    <scope>NUCLEOTIDE SEQUENCE [LARGE SCALE GENOMIC DNA]</scope>
    <source>
        <strain evidence="5">NP_8</strain>
    </source>
</reference>
<dbReference type="Pfam" id="PF00072">
    <property type="entry name" value="Response_reg"/>
    <property type="match status" value="1"/>
</dbReference>
<dbReference type="Gene3D" id="3.40.50.2300">
    <property type="match status" value="1"/>
</dbReference>
<feature type="compositionally biased region" description="Low complexity" evidence="3">
    <location>
        <begin position="29"/>
        <end position="40"/>
    </location>
</feature>
<evidence type="ECO:0000313" key="5">
    <source>
        <dbReference type="EMBL" id="TMI71781.1"/>
    </source>
</evidence>
<dbReference type="SUPFAM" id="SSF52172">
    <property type="entry name" value="CheY-like"/>
    <property type="match status" value="1"/>
</dbReference>
<accession>A0A537IKE8</accession>
<dbReference type="PANTHER" id="PTHR44591">
    <property type="entry name" value="STRESS RESPONSE REGULATOR PROTEIN 1"/>
    <property type="match status" value="1"/>
</dbReference>
<feature type="domain" description="Response regulatory" evidence="4">
    <location>
        <begin position="76"/>
        <end position="193"/>
    </location>
</feature>
<feature type="modified residue" description="4-aspartylphosphate" evidence="2">
    <location>
        <position position="125"/>
    </location>
</feature>
<gene>
    <name evidence="5" type="ORF">E6H05_12070</name>
</gene>